<evidence type="ECO:0000313" key="1">
    <source>
        <dbReference type="EMBL" id="KAG0455333.1"/>
    </source>
</evidence>
<evidence type="ECO:0000313" key="2">
    <source>
        <dbReference type="Proteomes" id="UP000636800"/>
    </source>
</evidence>
<dbReference type="OrthoDB" id="1927821at2759"/>
<keyword evidence="2" id="KW-1185">Reference proteome</keyword>
<dbReference type="Proteomes" id="UP000636800">
    <property type="component" value="Chromosome 13"/>
</dbReference>
<name>A0A835UBN5_VANPL</name>
<comment type="caution">
    <text evidence="1">The sequence shown here is derived from an EMBL/GenBank/DDBJ whole genome shotgun (WGS) entry which is preliminary data.</text>
</comment>
<gene>
    <name evidence="1" type="ORF">HPP92_024625</name>
</gene>
<proteinExistence type="predicted"/>
<organism evidence="1 2">
    <name type="scientific">Vanilla planifolia</name>
    <name type="common">Vanilla</name>
    <dbReference type="NCBI Taxonomy" id="51239"/>
    <lineage>
        <taxon>Eukaryota</taxon>
        <taxon>Viridiplantae</taxon>
        <taxon>Streptophyta</taxon>
        <taxon>Embryophyta</taxon>
        <taxon>Tracheophyta</taxon>
        <taxon>Spermatophyta</taxon>
        <taxon>Magnoliopsida</taxon>
        <taxon>Liliopsida</taxon>
        <taxon>Asparagales</taxon>
        <taxon>Orchidaceae</taxon>
        <taxon>Vanilloideae</taxon>
        <taxon>Vanilleae</taxon>
        <taxon>Vanilla</taxon>
    </lineage>
</organism>
<protein>
    <submittedName>
        <fullName evidence="1">Uncharacterized protein</fullName>
    </submittedName>
</protein>
<reference evidence="1 2" key="1">
    <citation type="journal article" date="2020" name="Nat. Food">
        <title>A phased Vanilla planifolia genome enables genetic improvement of flavour and production.</title>
        <authorList>
            <person name="Hasing T."/>
            <person name="Tang H."/>
            <person name="Brym M."/>
            <person name="Khazi F."/>
            <person name="Huang T."/>
            <person name="Chambers A.H."/>
        </authorList>
    </citation>
    <scope>NUCLEOTIDE SEQUENCE [LARGE SCALE GENOMIC DNA]</scope>
    <source>
        <tissue evidence="1">Leaf</tissue>
    </source>
</reference>
<dbReference type="AlphaFoldDB" id="A0A835UBN5"/>
<accession>A0A835UBN5</accession>
<sequence>MKISSSYYLNVIQLTLIQHAPNDMSFDSMQFAKLVQQMLFIPGTANVFHTISKEYNLVDLAQTRSGVLFEMARHLMKHVQSSNFCLKYSCRYESVASLKIVLYNIYIRFLLLFCNELI</sequence>
<dbReference type="EMBL" id="JADCNL010000013">
    <property type="protein sequence ID" value="KAG0455333.1"/>
    <property type="molecule type" value="Genomic_DNA"/>
</dbReference>